<dbReference type="PANTHER" id="PTHR35841:SF1">
    <property type="entry name" value="PHOSPHONATES-BINDING PERIPLASMIC PROTEIN"/>
    <property type="match status" value="1"/>
</dbReference>
<dbReference type="RefSeq" id="WP_377395759.1">
    <property type="nucleotide sequence ID" value="NZ_JBHSAN010000054.1"/>
</dbReference>
<sequence length="322" mass="33409">MTATPTTRRLLAALAATGLLLGGCSGDSGGEAAANEKGFPETIVLGAIPAENSTSLAAGYDPIVKMLEDETGSTVEVSQASDYAGVIEGLMAGNVDIAFLGSFGYVIATENGAEITPLGAVTETKDEEPGYYSFGITRADNVEINSLKDYAGKDVCFVDPGSTSGYLYPTAGLIEAGVVDSAAESAMSKSLKPVFAGGHDASALAVKNGDCDAGFSMQSMVERTLIDSGDLTQGELKKVWQSPKISGSLFVARNGLGKDVVAKLTKLMTEKANADYLRSQGFCEGDCLLTDEDAWGVKPATDADYDGVREVCRLTQAEACRG</sequence>
<evidence type="ECO:0000256" key="1">
    <source>
        <dbReference type="ARBA" id="ARBA00007162"/>
    </source>
</evidence>
<keyword evidence="4" id="KW-1185">Reference proteome</keyword>
<comment type="caution">
    <text evidence="3">The sequence shown here is derived from an EMBL/GenBank/DDBJ whole genome shotgun (WGS) entry which is preliminary data.</text>
</comment>
<accession>A0ABW5WKC2</accession>
<organism evidence="3 4">
    <name type="scientific">Prauserella oleivorans</name>
    <dbReference type="NCBI Taxonomy" id="1478153"/>
    <lineage>
        <taxon>Bacteria</taxon>
        <taxon>Bacillati</taxon>
        <taxon>Actinomycetota</taxon>
        <taxon>Actinomycetes</taxon>
        <taxon>Pseudonocardiales</taxon>
        <taxon>Pseudonocardiaceae</taxon>
        <taxon>Prauserella</taxon>
    </lineage>
</organism>
<comment type="similarity">
    <text evidence="1">Belongs to the phosphate/phosphite/phosphonate binding protein family.</text>
</comment>
<dbReference type="Pfam" id="PF12974">
    <property type="entry name" value="Phosphonate-bd"/>
    <property type="match status" value="1"/>
</dbReference>
<dbReference type="PANTHER" id="PTHR35841">
    <property type="entry name" value="PHOSPHONATES-BINDING PERIPLASMIC PROTEIN"/>
    <property type="match status" value="1"/>
</dbReference>
<dbReference type="CDD" id="cd01071">
    <property type="entry name" value="PBP2_PhnD_like"/>
    <property type="match status" value="1"/>
</dbReference>
<protein>
    <submittedName>
        <fullName evidence="3">Phosphate/phosphite/phosphonate ABC transporter substrate-binding protein</fullName>
    </submittedName>
</protein>
<dbReference type="InterPro" id="IPR005770">
    <property type="entry name" value="PhnD"/>
</dbReference>
<reference evidence="4" key="1">
    <citation type="journal article" date="2019" name="Int. J. Syst. Evol. Microbiol.">
        <title>The Global Catalogue of Microorganisms (GCM) 10K type strain sequencing project: providing services to taxonomists for standard genome sequencing and annotation.</title>
        <authorList>
            <consortium name="The Broad Institute Genomics Platform"/>
            <consortium name="The Broad Institute Genome Sequencing Center for Infectious Disease"/>
            <person name="Wu L."/>
            <person name="Ma J."/>
        </authorList>
    </citation>
    <scope>NUCLEOTIDE SEQUENCE [LARGE SCALE GENOMIC DNA]</scope>
    <source>
        <strain evidence="4">IBRC-M 10906</strain>
    </source>
</reference>
<gene>
    <name evidence="3" type="ORF">ACFS2C_25870</name>
</gene>
<keyword evidence="2" id="KW-0732">Signal</keyword>
<evidence type="ECO:0000256" key="2">
    <source>
        <dbReference type="ARBA" id="ARBA00022729"/>
    </source>
</evidence>
<evidence type="ECO:0000313" key="4">
    <source>
        <dbReference type="Proteomes" id="UP001597478"/>
    </source>
</evidence>
<dbReference type="EMBL" id="JBHUOF010000049">
    <property type="protein sequence ID" value="MFD2802825.1"/>
    <property type="molecule type" value="Genomic_DNA"/>
</dbReference>
<proteinExistence type="inferred from homology"/>
<dbReference type="NCBIfam" id="TIGR01098">
    <property type="entry name" value="3A0109s03R"/>
    <property type="match status" value="1"/>
</dbReference>
<dbReference type="PROSITE" id="PS51318">
    <property type="entry name" value="TAT"/>
    <property type="match status" value="1"/>
</dbReference>
<name>A0ABW5WKC2_9PSEU</name>
<dbReference type="Proteomes" id="UP001597478">
    <property type="component" value="Unassembled WGS sequence"/>
</dbReference>
<dbReference type="Gene3D" id="3.40.190.10">
    <property type="entry name" value="Periplasmic binding protein-like II"/>
    <property type="match status" value="2"/>
</dbReference>
<evidence type="ECO:0000313" key="3">
    <source>
        <dbReference type="EMBL" id="MFD2802825.1"/>
    </source>
</evidence>
<dbReference type="SUPFAM" id="SSF53850">
    <property type="entry name" value="Periplasmic binding protein-like II"/>
    <property type="match status" value="1"/>
</dbReference>
<dbReference type="InterPro" id="IPR006311">
    <property type="entry name" value="TAT_signal"/>
</dbReference>